<dbReference type="Gene3D" id="1.20.5.340">
    <property type="match status" value="1"/>
</dbReference>
<sequence>MDRPNWLRFFVTQLVVFSWQPFPVRIERQPIGVLQGAGVPHPGPADTLDSDYSFHQDGRDDCMPAQTVCAESSARQDHLWSYCPRMDRSYDVLSATSISPSPLEKPIKPGETIAAISGPGGTLRMDRPNWLRFFVTQLVVFSWQPFPVRIERQPIGVLQGAGVPHPGPADTLDSDYSFHQDGRDDCMPAQTVCAESSARQDHLWSYCPRMDRSYDVLSATSISPSPLEKPIKPGETIAAISGPGGTLRMDRPNWLRFFVTQVTNQHCLYAKRTSSRALFVLPSPRRSFVIIYDCTCMLMRVLLLAGDIETNPGPATKASGDLLEMFRVLQSGQSAMIEQLTSIKETLSENEKKFNDINNRLDKIESELKSIQSINLQLENIETVTNNCNAQVSQLTARVEDMECRSRRCNLVFYGLADKQTETWRDSEELVIQHCEKNLDITIETRNIERAHRLGAFKHGKNRPIIVKFAHFKDKDHILSKGGKLKGTAYGISEDFPPHMRLARRRLVEFGKAQNMPIKLRYDKLICGNKTYVFDHPTQTVVEHKR</sequence>
<dbReference type="AlphaFoldDB" id="L7LXY2"/>
<reference evidence="2" key="2">
    <citation type="journal article" date="2015" name="J. Proteomics">
        <title>Sexual differences in the sialomes of the zebra tick, Rhipicephalus pulchellus.</title>
        <authorList>
            <person name="Tan A.W."/>
            <person name="Francischetti I.M."/>
            <person name="Slovak M."/>
            <person name="Kini R.M."/>
            <person name="Ribeiro J.M."/>
        </authorList>
    </citation>
    <scope>NUCLEOTIDE SEQUENCE</scope>
    <source>
        <tissue evidence="2">Salivary gland</tissue>
    </source>
</reference>
<keyword evidence="1" id="KW-0175">Coiled coil</keyword>
<organism evidence="2">
    <name type="scientific">Rhipicephalus pulchellus</name>
    <name type="common">Yellow backed tick</name>
    <name type="synonym">Dermacentor pulchellus</name>
    <dbReference type="NCBI Taxonomy" id="72859"/>
    <lineage>
        <taxon>Eukaryota</taxon>
        <taxon>Metazoa</taxon>
        <taxon>Ecdysozoa</taxon>
        <taxon>Arthropoda</taxon>
        <taxon>Chelicerata</taxon>
        <taxon>Arachnida</taxon>
        <taxon>Acari</taxon>
        <taxon>Parasitiformes</taxon>
        <taxon>Ixodida</taxon>
        <taxon>Ixodoidea</taxon>
        <taxon>Ixodidae</taxon>
        <taxon>Rhipicephalinae</taxon>
        <taxon>Rhipicephalus</taxon>
        <taxon>Rhipicephalus</taxon>
    </lineage>
</organism>
<dbReference type="InterPro" id="IPR004244">
    <property type="entry name" value="Transposase_22"/>
</dbReference>
<name>L7LXY2_RHIPC</name>
<proteinExistence type="evidence at transcript level"/>
<feature type="coiled-coil region" evidence="1">
    <location>
        <begin position="347"/>
        <end position="381"/>
    </location>
</feature>
<accession>L7LXY2</accession>
<dbReference type="PANTHER" id="PTHR11505">
    <property type="entry name" value="L1 TRANSPOSABLE ELEMENT-RELATED"/>
    <property type="match status" value="1"/>
</dbReference>
<evidence type="ECO:0000313" key="2">
    <source>
        <dbReference type="EMBL" id="JAA55743.1"/>
    </source>
</evidence>
<dbReference type="EMBL" id="GACK01009291">
    <property type="protein sequence ID" value="JAA55743.1"/>
    <property type="molecule type" value="mRNA"/>
</dbReference>
<dbReference type="Gene3D" id="3.30.70.1820">
    <property type="entry name" value="L1 transposable element, RRM domain"/>
    <property type="match status" value="1"/>
</dbReference>
<reference evidence="2" key="1">
    <citation type="submission" date="2012-11" db="EMBL/GenBank/DDBJ databases">
        <authorList>
            <person name="Lucero-Rivera Y.E."/>
            <person name="Tovar-Ramirez D."/>
        </authorList>
    </citation>
    <scope>NUCLEOTIDE SEQUENCE</scope>
    <source>
        <tissue evidence="2">Salivary gland</tissue>
    </source>
</reference>
<protein>
    <submittedName>
        <fullName evidence="2">Uncharacterized protein</fullName>
    </submittedName>
</protein>
<evidence type="ECO:0000256" key="1">
    <source>
        <dbReference type="SAM" id="Coils"/>
    </source>
</evidence>